<evidence type="ECO:0000256" key="1">
    <source>
        <dbReference type="ARBA" id="ARBA00022722"/>
    </source>
</evidence>
<dbReference type="RefSeq" id="WP_198110900.1">
    <property type="nucleotide sequence ID" value="NZ_JAEDAK010000005.1"/>
</dbReference>
<name>A0A931NGG6_9BURK</name>
<evidence type="ECO:0000313" key="3">
    <source>
        <dbReference type="EMBL" id="MBH9577126.1"/>
    </source>
</evidence>
<dbReference type="InterPro" id="IPR000026">
    <property type="entry name" value="N1-like"/>
</dbReference>
<keyword evidence="1" id="KW-0540">Nuclease</keyword>
<gene>
    <name evidence="3" type="ORF">I7X39_09420</name>
</gene>
<dbReference type="GO" id="GO:0003723">
    <property type="term" value="F:RNA binding"/>
    <property type="evidence" value="ECO:0007669"/>
    <property type="project" value="InterPro"/>
</dbReference>
<comment type="caution">
    <text evidence="3">The sequence shown here is derived from an EMBL/GenBank/DDBJ whole genome shotgun (WGS) entry which is preliminary data.</text>
</comment>
<dbReference type="Pfam" id="PF00545">
    <property type="entry name" value="Ribonuclease"/>
    <property type="match status" value="1"/>
</dbReference>
<dbReference type="CDD" id="cd00607">
    <property type="entry name" value="RNase_Sa"/>
    <property type="match status" value="1"/>
</dbReference>
<dbReference type="EMBL" id="JAEDAK010000005">
    <property type="protein sequence ID" value="MBH9577126.1"/>
    <property type="molecule type" value="Genomic_DNA"/>
</dbReference>
<dbReference type="InterPro" id="IPR016191">
    <property type="entry name" value="Ribonuclease/ribotoxin"/>
</dbReference>
<evidence type="ECO:0000313" key="4">
    <source>
        <dbReference type="Proteomes" id="UP000613266"/>
    </source>
</evidence>
<keyword evidence="4" id="KW-1185">Reference proteome</keyword>
<dbReference type="GO" id="GO:0004521">
    <property type="term" value="F:RNA endonuclease activity"/>
    <property type="evidence" value="ECO:0007669"/>
    <property type="project" value="InterPro"/>
</dbReference>
<dbReference type="Proteomes" id="UP000613266">
    <property type="component" value="Unassembled WGS sequence"/>
</dbReference>
<dbReference type="Gene3D" id="3.10.450.30">
    <property type="entry name" value="Microbial ribonucleases"/>
    <property type="match status" value="1"/>
</dbReference>
<evidence type="ECO:0000256" key="2">
    <source>
        <dbReference type="ARBA" id="ARBA00022801"/>
    </source>
</evidence>
<dbReference type="GO" id="GO:0016787">
    <property type="term" value="F:hydrolase activity"/>
    <property type="evidence" value="ECO:0007669"/>
    <property type="project" value="UniProtKB-KW"/>
</dbReference>
<proteinExistence type="predicted"/>
<dbReference type="SUPFAM" id="SSF53933">
    <property type="entry name" value="Microbial ribonucleases"/>
    <property type="match status" value="1"/>
</dbReference>
<accession>A0A931NGG6</accession>
<keyword evidence="2" id="KW-0378">Hydrolase</keyword>
<protein>
    <submittedName>
        <fullName evidence="3">Ribonuclease</fullName>
    </submittedName>
</protein>
<dbReference type="AlphaFoldDB" id="A0A931NGG6"/>
<organism evidence="3 4">
    <name type="scientific">Inhella proteolytica</name>
    <dbReference type="NCBI Taxonomy" id="2795029"/>
    <lineage>
        <taxon>Bacteria</taxon>
        <taxon>Pseudomonadati</taxon>
        <taxon>Pseudomonadota</taxon>
        <taxon>Betaproteobacteria</taxon>
        <taxon>Burkholderiales</taxon>
        <taxon>Sphaerotilaceae</taxon>
        <taxon>Inhella</taxon>
    </lineage>
</organism>
<sequence length="137" mass="15159">MVEKAVAALQWRKGVKVAGALLIGAWLAAQPVQARDSSASDLAVVALSDLPKQAQKTHELVLAGGPFPYAKDGTVFGNRERQLPKKPRGHYREYTVKTPGLRHRGARRLVCGGIPPEKPEVCYYTEDHYSSFRRIVH</sequence>
<reference evidence="3" key="1">
    <citation type="submission" date="2020-12" db="EMBL/GenBank/DDBJ databases">
        <title>The genome sequence of Inhella sp. 1Y17.</title>
        <authorList>
            <person name="Liu Y."/>
        </authorList>
    </citation>
    <scope>NUCLEOTIDE SEQUENCE</scope>
    <source>
        <strain evidence="3">1Y17</strain>
    </source>
</reference>